<evidence type="ECO:0000313" key="1">
    <source>
        <dbReference type="EMBL" id="KAK5985504.1"/>
    </source>
</evidence>
<accession>A0AAN8J3H7</accession>
<dbReference type="AlphaFoldDB" id="A0AAN8J3H7"/>
<keyword evidence="2" id="KW-1185">Reference proteome</keyword>
<comment type="caution">
    <text evidence="1">The sequence shown here is derived from an EMBL/GenBank/DDBJ whole genome shotgun (WGS) entry which is preliminary data.</text>
</comment>
<reference evidence="1 2" key="1">
    <citation type="submission" date="2019-10" db="EMBL/GenBank/DDBJ databases">
        <title>Assembly and Annotation for the nematode Trichostrongylus colubriformis.</title>
        <authorList>
            <person name="Martin J."/>
        </authorList>
    </citation>
    <scope>NUCLEOTIDE SEQUENCE [LARGE SCALE GENOMIC DNA]</scope>
    <source>
        <strain evidence="1">G859</strain>
        <tissue evidence="1">Whole worm</tissue>
    </source>
</reference>
<proteinExistence type="predicted"/>
<evidence type="ECO:0000313" key="2">
    <source>
        <dbReference type="Proteomes" id="UP001331761"/>
    </source>
</evidence>
<sequence>MHCKLPRRWLHAMFMVFRANGCSSINHRDLSGRITSPSVTAVAAAHHTKRLLLWTGNSDDRHGR</sequence>
<name>A0AAN8J3H7_TRICO</name>
<gene>
    <name evidence="1" type="ORF">GCK32_005850</name>
</gene>
<protein>
    <submittedName>
        <fullName evidence="1">Uncharacterized protein</fullName>
    </submittedName>
</protein>
<dbReference type="Proteomes" id="UP001331761">
    <property type="component" value="Unassembled WGS sequence"/>
</dbReference>
<dbReference type="EMBL" id="WIXE01001638">
    <property type="protein sequence ID" value="KAK5985504.1"/>
    <property type="molecule type" value="Genomic_DNA"/>
</dbReference>
<organism evidence="1 2">
    <name type="scientific">Trichostrongylus colubriformis</name>
    <name type="common">Black scour worm</name>
    <dbReference type="NCBI Taxonomy" id="6319"/>
    <lineage>
        <taxon>Eukaryota</taxon>
        <taxon>Metazoa</taxon>
        <taxon>Ecdysozoa</taxon>
        <taxon>Nematoda</taxon>
        <taxon>Chromadorea</taxon>
        <taxon>Rhabditida</taxon>
        <taxon>Rhabditina</taxon>
        <taxon>Rhabditomorpha</taxon>
        <taxon>Strongyloidea</taxon>
        <taxon>Trichostrongylidae</taxon>
        <taxon>Trichostrongylus</taxon>
    </lineage>
</organism>